<gene>
    <name evidence="1" type="ORF">GCM10022218_11220</name>
</gene>
<comment type="caution">
    <text evidence="1">The sequence shown here is derived from an EMBL/GenBank/DDBJ whole genome shotgun (WGS) entry which is preliminary data.</text>
</comment>
<evidence type="ECO:0000313" key="1">
    <source>
        <dbReference type="EMBL" id="GAA4171334.1"/>
    </source>
</evidence>
<protein>
    <submittedName>
        <fullName evidence="1">Uncharacterized protein</fullName>
    </submittedName>
</protein>
<reference evidence="2" key="1">
    <citation type="journal article" date="2019" name="Int. J. Syst. Evol. Microbiol.">
        <title>The Global Catalogue of Microorganisms (GCM) 10K type strain sequencing project: providing services to taxonomists for standard genome sequencing and annotation.</title>
        <authorList>
            <consortium name="The Broad Institute Genomics Platform"/>
            <consortium name="The Broad Institute Genome Sequencing Center for Infectious Disease"/>
            <person name="Wu L."/>
            <person name="Ma J."/>
        </authorList>
    </citation>
    <scope>NUCLEOTIDE SEQUENCE [LARGE SCALE GENOMIC DNA]</scope>
    <source>
        <strain evidence="2">JCM 16722</strain>
    </source>
</reference>
<dbReference type="EMBL" id="BAAAZK010000002">
    <property type="protein sequence ID" value="GAA4171334.1"/>
    <property type="molecule type" value="Genomic_DNA"/>
</dbReference>
<evidence type="ECO:0000313" key="2">
    <source>
        <dbReference type="Proteomes" id="UP001500167"/>
    </source>
</evidence>
<proteinExistence type="predicted"/>
<keyword evidence="2" id="KW-1185">Reference proteome</keyword>
<dbReference type="Proteomes" id="UP001500167">
    <property type="component" value="Unassembled WGS sequence"/>
</dbReference>
<accession>A0ABP7ZVW1</accession>
<name>A0ABP7ZVW1_9SPHI</name>
<organism evidence="1 2">
    <name type="scientific">Sphingobacterium ginsenosidimutans</name>
    <dbReference type="NCBI Taxonomy" id="687845"/>
    <lineage>
        <taxon>Bacteria</taxon>
        <taxon>Pseudomonadati</taxon>
        <taxon>Bacteroidota</taxon>
        <taxon>Sphingobacteriia</taxon>
        <taxon>Sphingobacteriales</taxon>
        <taxon>Sphingobacteriaceae</taxon>
        <taxon>Sphingobacterium</taxon>
    </lineage>
</organism>
<sequence length="63" mass="7427">MDQCAACVHILLHLYPQGKPEDKPEEREKQVPMEIVFFEKHGTKIVKYITKTFESEYRIAFKG</sequence>